<dbReference type="SUPFAM" id="SSF52540">
    <property type="entry name" value="P-loop containing nucleoside triphosphate hydrolases"/>
    <property type="match status" value="1"/>
</dbReference>
<protein>
    <submittedName>
        <fullName evidence="5">ABC transporter ATP-binding protein</fullName>
    </submittedName>
</protein>
<dbReference type="EMBL" id="CP155447">
    <property type="protein sequence ID" value="XBH06048.1"/>
    <property type="molecule type" value="Genomic_DNA"/>
</dbReference>
<dbReference type="Gene3D" id="3.40.50.300">
    <property type="entry name" value="P-loop containing nucleotide triphosphate hydrolases"/>
    <property type="match status" value="1"/>
</dbReference>
<dbReference type="GO" id="GO:0016887">
    <property type="term" value="F:ATP hydrolysis activity"/>
    <property type="evidence" value="ECO:0007669"/>
    <property type="project" value="InterPro"/>
</dbReference>
<sequence>MIRRATAGPAIELMDLTKRYGASAVVDRLSLSVPRGSTFGLIGPNGAGKSTTIRMLMGMLAPTSGSARVLGIDVASRPNEVRRKVGYVPETHQIYRWMRVGEVIGFVRPFYDSWDDRLCEDLLDLFALDRNKRVKHLSKGTLAKLGLLLAVAHKPELLVLDEPVSGMDPIIREEFLEGVLRTVADGGRTILFSSHTLDDVRRLADSVGILCDGRLVVHRDVDALLASTKRVTAVLKDGCLPRRVPEGVVWQRVARREWSLTITDFSPEILGRLECENPIDSVTVSDLGLEEVFKDYIKGRRAVE</sequence>
<evidence type="ECO:0000259" key="4">
    <source>
        <dbReference type="PROSITE" id="PS50893"/>
    </source>
</evidence>
<dbReference type="RefSeq" id="WP_406698899.1">
    <property type="nucleotide sequence ID" value="NZ_CP155447.1"/>
</dbReference>
<keyword evidence="1" id="KW-0813">Transport</keyword>
<keyword evidence="2" id="KW-0547">Nucleotide-binding</keyword>
<evidence type="ECO:0000256" key="1">
    <source>
        <dbReference type="ARBA" id="ARBA00022448"/>
    </source>
</evidence>
<dbReference type="InterPro" id="IPR003439">
    <property type="entry name" value="ABC_transporter-like_ATP-bd"/>
</dbReference>
<keyword evidence="3 5" id="KW-0067">ATP-binding</keyword>
<evidence type="ECO:0000313" key="5">
    <source>
        <dbReference type="EMBL" id="XBH06048.1"/>
    </source>
</evidence>
<dbReference type="SMART" id="SM00382">
    <property type="entry name" value="AAA"/>
    <property type="match status" value="1"/>
</dbReference>
<dbReference type="PROSITE" id="PS50893">
    <property type="entry name" value="ABC_TRANSPORTER_2"/>
    <property type="match status" value="1"/>
</dbReference>
<evidence type="ECO:0000256" key="3">
    <source>
        <dbReference type="ARBA" id="ARBA00022840"/>
    </source>
</evidence>
<organism evidence="5">
    <name type="scientific">Singulisphaera sp. Ch08</name>
    <dbReference type="NCBI Taxonomy" id="3120278"/>
    <lineage>
        <taxon>Bacteria</taxon>
        <taxon>Pseudomonadati</taxon>
        <taxon>Planctomycetota</taxon>
        <taxon>Planctomycetia</taxon>
        <taxon>Isosphaerales</taxon>
        <taxon>Isosphaeraceae</taxon>
        <taxon>Singulisphaera</taxon>
    </lineage>
</organism>
<dbReference type="InterPro" id="IPR027417">
    <property type="entry name" value="P-loop_NTPase"/>
</dbReference>
<proteinExistence type="predicted"/>
<accession>A0AAU7CLT4</accession>
<name>A0AAU7CLT4_9BACT</name>
<dbReference type="Pfam" id="PF00005">
    <property type="entry name" value="ABC_tran"/>
    <property type="match status" value="1"/>
</dbReference>
<feature type="domain" description="ABC transporter" evidence="4">
    <location>
        <begin position="11"/>
        <end position="237"/>
    </location>
</feature>
<dbReference type="GO" id="GO:0005524">
    <property type="term" value="F:ATP binding"/>
    <property type="evidence" value="ECO:0007669"/>
    <property type="project" value="UniProtKB-KW"/>
</dbReference>
<dbReference type="InterPro" id="IPR051782">
    <property type="entry name" value="ABC_Transporter_VariousFunc"/>
</dbReference>
<dbReference type="InterPro" id="IPR003593">
    <property type="entry name" value="AAA+_ATPase"/>
</dbReference>
<reference evidence="5" key="1">
    <citation type="submission" date="2024-05" db="EMBL/GenBank/DDBJ databases">
        <title>Planctomycetes of the genus Singulisphaera possess chitinolytic capabilities.</title>
        <authorList>
            <person name="Ivanova A."/>
        </authorList>
    </citation>
    <scope>NUCLEOTIDE SEQUENCE</scope>
    <source>
        <strain evidence="5">Ch08T</strain>
    </source>
</reference>
<evidence type="ECO:0000256" key="2">
    <source>
        <dbReference type="ARBA" id="ARBA00022741"/>
    </source>
</evidence>
<dbReference type="CDD" id="cd03230">
    <property type="entry name" value="ABC_DR_subfamily_A"/>
    <property type="match status" value="1"/>
</dbReference>
<dbReference type="PANTHER" id="PTHR42939">
    <property type="entry name" value="ABC TRANSPORTER ATP-BINDING PROTEIN ALBC-RELATED"/>
    <property type="match status" value="1"/>
</dbReference>
<dbReference type="AlphaFoldDB" id="A0AAU7CLT4"/>
<gene>
    <name evidence="5" type="ORF">V5E97_08435</name>
</gene>
<dbReference type="PANTHER" id="PTHR42939:SF1">
    <property type="entry name" value="ABC TRANSPORTER ATP-BINDING PROTEIN ALBC-RELATED"/>
    <property type="match status" value="1"/>
</dbReference>